<evidence type="ECO:0000256" key="5">
    <source>
        <dbReference type="ARBA" id="ARBA00023136"/>
    </source>
</evidence>
<feature type="transmembrane region" description="Helical" evidence="6">
    <location>
        <begin position="225"/>
        <end position="248"/>
    </location>
</feature>
<dbReference type="Proteomes" id="UP000768462">
    <property type="component" value="Unassembled WGS sequence"/>
</dbReference>
<dbReference type="InterPro" id="IPR051449">
    <property type="entry name" value="ABC-2_transporter_component"/>
</dbReference>
<evidence type="ECO:0000313" key="8">
    <source>
        <dbReference type="EMBL" id="MBE6059247.1"/>
    </source>
</evidence>
<feature type="transmembrane region" description="Helical" evidence="6">
    <location>
        <begin position="293"/>
        <end position="315"/>
    </location>
</feature>
<dbReference type="PANTHER" id="PTHR30294:SF45">
    <property type="entry name" value="LINEARMYCIN RESISTANCE PERMEASE PROTEIN LNRN"/>
    <property type="match status" value="1"/>
</dbReference>
<gene>
    <name evidence="8" type="ORF">E7215_03610</name>
</gene>
<feature type="domain" description="ABC-2 type transporter transmembrane" evidence="7">
    <location>
        <begin position="22"/>
        <end position="367"/>
    </location>
</feature>
<evidence type="ECO:0000256" key="3">
    <source>
        <dbReference type="ARBA" id="ARBA00022692"/>
    </source>
</evidence>
<evidence type="ECO:0000256" key="6">
    <source>
        <dbReference type="SAM" id="Phobius"/>
    </source>
</evidence>
<dbReference type="InterPro" id="IPR013525">
    <property type="entry name" value="ABC2_TM"/>
</dbReference>
<keyword evidence="2" id="KW-1003">Cell membrane</keyword>
<name>A0A927ZI34_9CLOT</name>
<dbReference type="GO" id="GO:0140359">
    <property type="term" value="F:ABC-type transporter activity"/>
    <property type="evidence" value="ECO:0007669"/>
    <property type="project" value="InterPro"/>
</dbReference>
<comment type="subcellular location">
    <subcellularLocation>
        <location evidence="1">Cell membrane</location>
        <topology evidence="1">Multi-pass membrane protein</topology>
    </subcellularLocation>
</comment>
<organism evidence="8 9">
    <name type="scientific">Clostridium sulfidigenes</name>
    <dbReference type="NCBI Taxonomy" id="318464"/>
    <lineage>
        <taxon>Bacteria</taxon>
        <taxon>Bacillati</taxon>
        <taxon>Bacillota</taxon>
        <taxon>Clostridia</taxon>
        <taxon>Eubacteriales</taxon>
        <taxon>Clostridiaceae</taxon>
        <taxon>Clostridium</taxon>
    </lineage>
</organism>
<feature type="transmembrane region" description="Helical" evidence="6">
    <location>
        <begin position="20"/>
        <end position="39"/>
    </location>
</feature>
<dbReference type="AlphaFoldDB" id="A0A927ZI34"/>
<protein>
    <submittedName>
        <fullName evidence="8">ABC transporter permease</fullName>
    </submittedName>
</protein>
<keyword evidence="4 6" id="KW-1133">Transmembrane helix</keyword>
<evidence type="ECO:0000256" key="1">
    <source>
        <dbReference type="ARBA" id="ARBA00004651"/>
    </source>
</evidence>
<feature type="transmembrane region" description="Helical" evidence="6">
    <location>
        <begin position="347"/>
        <end position="367"/>
    </location>
</feature>
<evidence type="ECO:0000256" key="2">
    <source>
        <dbReference type="ARBA" id="ARBA00022475"/>
    </source>
</evidence>
<sequence>MKILLVMAEKNLRLIFKDKLSIVQLFIPIIIIMISIKLFSFSNGTVKIGIIDEDCSDSSKLLISSLSNNSSISTVPLEGSTAESTMLETSIPVTIEIPKDFEESIINGSPEKINVFSEKDSSMGDAITSLVNLQVEDLYNLGINSNKNNDEYENLLLKYSDDPVKITSKTLSDLENDFELTQTAIAFVIFFLMMRASSISYIILSERWNKTYYRIFTTPVTSFQYIGGNILANFSLLAFQLLITLITLNYFVDIYTGLSFIPLFLLLLGIALVTVAFGIFSIALFFNSKGYGMFSNIVITITTMVSGAFTSINFLPESVRFIAPFTPQYWVMNGINKLQMGMGTDSIIINLGILLLFSIALFLAAAYKLKFKLQ</sequence>
<dbReference type="PANTHER" id="PTHR30294">
    <property type="entry name" value="MEMBRANE COMPONENT OF ABC TRANSPORTER YHHJ-RELATED"/>
    <property type="match status" value="1"/>
</dbReference>
<feature type="transmembrane region" description="Helical" evidence="6">
    <location>
        <begin position="184"/>
        <end position="204"/>
    </location>
</feature>
<accession>A0A927ZI34</accession>
<dbReference type="GO" id="GO:0005886">
    <property type="term" value="C:plasma membrane"/>
    <property type="evidence" value="ECO:0007669"/>
    <property type="project" value="UniProtKB-SubCell"/>
</dbReference>
<dbReference type="Pfam" id="PF12698">
    <property type="entry name" value="ABC2_membrane_3"/>
    <property type="match status" value="1"/>
</dbReference>
<feature type="transmembrane region" description="Helical" evidence="6">
    <location>
        <begin position="260"/>
        <end position="286"/>
    </location>
</feature>
<proteinExistence type="predicted"/>
<keyword evidence="5 6" id="KW-0472">Membrane</keyword>
<dbReference type="Gene3D" id="3.40.1710.10">
    <property type="entry name" value="abc type-2 transporter like domain"/>
    <property type="match status" value="1"/>
</dbReference>
<comment type="caution">
    <text evidence="8">The sequence shown here is derived from an EMBL/GenBank/DDBJ whole genome shotgun (WGS) entry which is preliminary data.</text>
</comment>
<keyword evidence="3 6" id="KW-0812">Transmembrane</keyword>
<evidence type="ECO:0000313" key="9">
    <source>
        <dbReference type="Proteomes" id="UP000768462"/>
    </source>
</evidence>
<evidence type="ECO:0000256" key="4">
    <source>
        <dbReference type="ARBA" id="ARBA00022989"/>
    </source>
</evidence>
<reference evidence="8" key="1">
    <citation type="submission" date="2019-04" db="EMBL/GenBank/DDBJ databases">
        <title>Evolution of Biomass-Degrading Anaerobic Consortia Revealed by Metagenomics.</title>
        <authorList>
            <person name="Peng X."/>
        </authorList>
    </citation>
    <scope>NUCLEOTIDE SEQUENCE</scope>
    <source>
        <strain evidence="8">SIG254</strain>
    </source>
</reference>
<dbReference type="EMBL" id="SVCM01000042">
    <property type="protein sequence ID" value="MBE6059247.1"/>
    <property type="molecule type" value="Genomic_DNA"/>
</dbReference>
<evidence type="ECO:0000259" key="7">
    <source>
        <dbReference type="Pfam" id="PF12698"/>
    </source>
</evidence>